<sequence length="102" mass="11368">MWWNLAQLGVITGGFALSTGWLAPVGIIGGALLVAPLDLVGHLDSKDRYPIARQGTFLSPSWSCHQYRRCCGPVLVYFVAYYMTSPTQREELTHEPFLDHDS</sequence>
<protein>
    <submittedName>
        <fullName evidence="2">Uncharacterized protein</fullName>
    </submittedName>
</protein>
<name>A0A064CLF0_9MYCO</name>
<gene>
    <name evidence="2" type="ORF">Y900_016480</name>
</gene>
<dbReference type="Proteomes" id="UP000022835">
    <property type="component" value="Unassembled WGS sequence"/>
</dbReference>
<proteinExistence type="predicted"/>
<dbReference type="EMBL" id="JALN02000001">
    <property type="protein sequence ID" value="KDF00497.1"/>
    <property type="molecule type" value="Genomic_DNA"/>
</dbReference>
<organism evidence="2 3">
    <name type="scientific">Mycolicibacterium aromaticivorans JS19b1 = JCM 16368</name>
    <dbReference type="NCBI Taxonomy" id="1440774"/>
    <lineage>
        <taxon>Bacteria</taxon>
        <taxon>Bacillati</taxon>
        <taxon>Actinomycetota</taxon>
        <taxon>Actinomycetes</taxon>
        <taxon>Mycobacteriales</taxon>
        <taxon>Mycobacteriaceae</taxon>
        <taxon>Mycolicibacterium</taxon>
    </lineage>
</organism>
<evidence type="ECO:0000313" key="2">
    <source>
        <dbReference type="EMBL" id="KDF00497.1"/>
    </source>
</evidence>
<keyword evidence="1" id="KW-1133">Transmembrane helix</keyword>
<dbReference type="AlphaFoldDB" id="A0A064CLF0"/>
<keyword evidence="1" id="KW-0812">Transmembrane</keyword>
<accession>A0A064CLF0</accession>
<feature type="transmembrane region" description="Helical" evidence="1">
    <location>
        <begin position="20"/>
        <end position="40"/>
    </location>
</feature>
<keyword evidence="1" id="KW-0472">Membrane</keyword>
<evidence type="ECO:0000256" key="1">
    <source>
        <dbReference type="SAM" id="Phobius"/>
    </source>
</evidence>
<evidence type="ECO:0000313" key="3">
    <source>
        <dbReference type="Proteomes" id="UP000022835"/>
    </source>
</evidence>
<keyword evidence="3" id="KW-1185">Reference proteome</keyword>
<comment type="caution">
    <text evidence="2">The sequence shown here is derived from an EMBL/GenBank/DDBJ whole genome shotgun (WGS) entry which is preliminary data.</text>
</comment>
<reference evidence="2" key="1">
    <citation type="submission" date="2014-05" db="EMBL/GenBank/DDBJ databases">
        <title>Genome sequence of Mycobacterium aromaticivorans strain JS19b1T (= DSM 45407T).</title>
        <authorList>
            <person name="Kwak Y."/>
            <person name="Park G.-S."/>
            <person name="Li Q.X."/>
            <person name="Lee S.-E."/>
            <person name="Shin J.-H."/>
        </authorList>
    </citation>
    <scope>NUCLEOTIDE SEQUENCE [LARGE SCALE GENOMIC DNA]</scope>
    <source>
        <strain evidence="2">JS19b1</strain>
    </source>
</reference>